<gene>
    <name evidence="1" type="ORF">Amon02_000708400</name>
</gene>
<keyword evidence="2" id="KW-1185">Reference proteome</keyword>
<name>A0ACB5TAN1_AMBMO</name>
<dbReference type="EMBL" id="BSXS01005752">
    <property type="protein sequence ID" value="GME84773.1"/>
    <property type="molecule type" value="Genomic_DNA"/>
</dbReference>
<organism evidence="1 2">
    <name type="scientific">Ambrosiozyma monospora</name>
    <name type="common">Yeast</name>
    <name type="synonym">Endomycopsis monosporus</name>
    <dbReference type="NCBI Taxonomy" id="43982"/>
    <lineage>
        <taxon>Eukaryota</taxon>
        <taxon>Fungi</taxon>
        <taxon>Dikarya</taxon>
        <taxon>Ascomycota</taxon>
        <taxon>Saccharomycotina</taxon>
        <taxon>Pichiomycetes</taxon>
        <taxon>Pichiales</taxon>
        <taxon>Pichiaceae</taxon>
        <taxon>Ambrosiozyma</taxon>
    </lineage>
</organism>
<protein>
    <submittedName>
        <fullName evidence="1">Unnamed protein product</fullName>
    </submittedName>
</protein>
<accession>A0ACB5TAN1</accession>
<comment type="caution">
    <text evidence="1">The sequence shown here is derived from an EMBL/GenBank/DDBJ whole genome shotgun (WGS) entry which is preliminary data.</text>
</comment>
<evidence type="ECO:0000313" key="2">
    <source>
        <dbReference type="Proteomes" id="UP001165064"/>
    </source>
</evidence>
<reference evidence="1" key="1">
    <citation type="submission" date="2023-04" db="EMBL/GenBank/DDBJ databases">
        <title>Ambrosiozyma monospora NBRC 10751.</title>
        <authorList>
            <person name="Ichikawa N."/>
            <person name="Sato H."/>
            <person name="Tonouchi N."/>
        </authorList>
    </citation>
    <scope>NUCLEOTIDE SEQUENCE</scope>
    <source>
        <strain evidence="1">NBRC 10751</strain>
    </source>
</reference>
<evidence type="ECO:0000313" key="1">
    <source>
        <dbReference type="EMBL" id="GME84773.1"/>
    </source>
</evidence>
<dbReference type="Proteomes" id="UP001165064">
    <property type="component" value="Unassembled WGS sequence"/>
</dbReference>
<sequence length="113" mass="12219">MDSNSLKLSSLSPSAVRMLLTMSTLVDVSSLRVSMNTSSCQIDFFESLIDFPETLAFISNSCLLILTCSVISFSYCSICNNINSSYLGCPSVLSLLTLEGGPETKRQEPTSSK</sequence>
<proteinExistence type="predicted"/>